<gene>
    <name evidence="1" type="primary">path-L2</name>
    <name evidence="1" type="ORF">Hamer_G028289</name>
</gene>
<evidence type="ECO:0000313" key="1">
    <source>
        <dbReference type="EMBL" id="KAG7154835.1"/>
    </source>
</evidence>
<proteinExistence type="predicted"/>
<comment type="caution">
    <text evidence="1">The sequence shown here is derived from an EMBL/GenBank/DDBJ whole genome shotgun (WGS) entry which is preliminary data.</text>
</comment>
<dbReference type="AlphaFoldDB" id="A0A8J5MKR6"/>
<organism evidence="1 2">
    <name type="scientific">Homarus americanus</name>
    <name type="common">American lobster</name>
    <dbReference type="NCBI Taxonomy" id="6706"/>
    <lineage>
        <taxon>Eukaryota</taxon>
        <taxon>Metazoa</taxon>
        <taxon>Ecdysozoa</taxon>
        <taxon>Arthropoda</taxon>
        <taxon>Crustacea</taxon>
        <taxon>Multicrustacea</taxon>
        <taxon>Malacostraca</taxon>
        <taxon>Eumalacostraca</taxon>
        <taxon>Eucarida</taxon>
        <taxon>Decapoda</taxon>
        <taxon>Pleocyemata</taxon>
        <taxon>Astacidea</taxon>
        <taxon>Nephropoidea</taxon>
        <taxon>Nephropidae</taxon>
        <taxon>Homarus</taxon>
    </lineage>
</organism>
<accession>A0A8J5MKR6</accession>
<protein>
    <submittedName>
        <fullName evidence="1">Putative Proton-coupled amino acid transporter-like protein pathetic-like 2</fullName>
    </submittedName>
</protein>
<evidence type="ECO:0000313" key="2">
    <source>
        <dbReference type="Proteomes" id="UP000747542"/>
    </source>
</evidence>
<name>A0A8J5MKR6_HOMAM</name>
<keyword evidence="2" id="KW-1185">Reference proteome</keyword>
<dbReference type="Proteomes" id="UP000747542">
    <property type="component" value="Unassembled WGS sequence"/>
</dbReference>
<reference evidence="1" key="1">
    <citation type="journal article" date="2021" name="Sci. Adv.">
        <title>The American lobster genome reveals insights on longevity, neural, and immune adaptations.</title>
        <authorList>
            <person name="Polinski J.M."/>
            <person name="Zimin A.V."/>
            <person name="Clark K.F."/>
            <person name="Kohn A.B."/>
            <person name="Sadowski N."/>
            <person name="Timp W."/>
            <person name="Ptitsyn A."/>
            <person name="Khanna P."/>
            <person name="Romanova D.Y."/>
            <person name="Williams P."/>
            <person name="Greenwood S.J."/>
            <person name="Moroz L.L."/>
            <person name="Walt D.R."/>
            <person name="Bodnar A.G."/>
        </authorList>
    </citation>
    <scope>NUCLEOTIDE SEQUENCE</scope>
    <source>
        <strain evidence="1">GMGI-L3</strain>
    </source>
</reference>
<dbReference type="EMBL" id="JAHLQT010043708">
    <property type="protein sequence ID" value="KAG7154835.1"/>
    <property type="molecule type" value="Genomic_DNA"/>
</dbReference>
<feature type="non-terminal residue" evidence="1">
    <location>
        <position position="441"/>
    </location>
</feature>
<sequence>MSYYHHSSVTTPFVSYYHHYDHYHHSTTVTAPPFVQSLPPFVRLHHSSVTTTWLHCSLPQFRRCCVGHHIQTVTTTIRRFYYRSSITTIRPISPFVNLLQFRPVPAIRQSTTLNPVTHHRQLLPPFVDATTIRRSTPFVDLTTTIRPGHYCHSSVTTTITNPIYLTVGLHHHSTVYHHSSVTITTKLVLPPARSITTIKSIATTINQLLPFVEHHHSSVTTTFVQSLPFISYTIRRVTTTTIRQSHYLFVSYYHSSDSTTIRTGQEWASPMPEDTQVGAISSVSCKRTSITPVMSPVSYSSTTSASAASMLSSSPKSDAAPVSLMAGAVQIIGITICFYYMLRDLPHVQEELPAAGFPSLYTGSAIYAFEGIGLSISSPPQKKGFTTGKQDEIPQAWRDGRVLNTAMVIVVVSHELWGSLVTSDMEVLQGSITLNLPSEHE</sequence>